<evidence type="ECO:0000256" key="6">
    <source>
        <dbReference type="ARBA" id="ARBA00022777"/>
    </source>
</evidence>
<organism evidence="10 11">
    <name type="scientific">Paenibacillus phytorum</name>
    <dbReference type="NCBI Taxonomy" id="2654977"/>
    <lineage>
        <taxon>Bacteria</taxon>
        <taxon>Bacillati</taxon>
        <taxon>Bacillota</taxon>
        <taxon>Bacilli</taxon>
        <taxon>Bacillales</taxon>
        <taxon>Paenibacillaceae</taxon>
        <taxon>Paenibacillus</taxon>
    </lineage>
</organism>
<keyword evidence="3" id="KW-0597">Phosphoprotein</keyword>
<keyword evidence="5" id="KW-0547">Nucleotide-binding</keyword>
<evidence type="ECO:0000313" key="11">
    <source>
        <dbReference type="Proteomes" id="UP000616779"/>
    </source>
</evidence>
<dbReference type="SUPFAM" id="SSF55874">
    <property type="entry name" value="ATPase domain of HSP90 chaperone/DNA topoisomerase II/histidine kinase"/>
    <property type="match status" value="1"/>
</dbReference>
<protein>
    <submittedName>
        <fullName evidence="10">Sensor histidine kinase</fullName>
    </submittedName>
</protein>
<evidence type="ECO:0000256" key="3">
    <source>
        <dbReference type="ARBA" id="ARBA00022553"/>
    </source>
</evidence>
<evidence type="ECO:0000256" key="2">
    <source>
        <dbReference type="ARBA" id="ARBA00022475"/>
    </source>
</evidence>
<evidence type="ECO:0000256" key="5">
    <source>
        <dbReference type="ARBA" id="ARBA00022741"/>
    </source>
</evidence>
<dbReference type="Proteomes" id="UP000616779">
    <property type="component" value="Unassembled WGS sequence"/>
</dbReference>
<keyword evidence="2" id="KW-1003">Cell membrane</keyword>
<reference evidence="10 11" key="1">
    <citation type="submission" date="2019-10" db="EMBL/GenBank/DDBJ databases">
        <title>Description of Paenibacillus terrestris sp. nov.</title>
        <authorList>
            <person name="Carlier A."/>
            <person name="Qi S."/>
        </authorList>
    </citation>
    <scope>NUCLEOTIDE SEQUENCE [LARGE SCALE GENOMIC DNA]</scope>
    <source>
        <strain evidence="10 11">LMG 31458</strain>
    </source>
</reference>
<dbReference type="EMBL" id="WHOA01000222">
    <property type="protein sequence ID" value="NOU75698.1"/>
    <property type="molecule type" value="Genomic_DNA"/>
</dbReference>
<dbReference type="Gene3D" id="3.30.565.10">
    <property type="entry name" value="Histidine kinase-like ATPase, C-terminal domain"/>
    <property type="match status" value="1"/>
</dbReference>
<evidence type="ECO:0000256" key="1">
    <source>
        <dbReference type="ARBA" id="ARBA00004651"/>
    </source>
</evidence>
<dbReference type="InterPro" id="IPR050640">
    <property type="entry name" value="Bact_2-comp_sensor_kinase"/>
</dbReference>
<dbReference type="InterPro" id="IPR036890">
    <property type="entry name" value="HATPase_C_sf"/>
</dbReference>
<keyword evidence="4" id="KW-0808">Transferase</keyword>
<evidence type="ECO:0000259" key="9">
    <source>
        <dbReference type="Pfam" id="PF02518"/>
    </source>
</evidence>
<proteinExistence type="predicted"/>
<keyword evidence="7" id="KW-0067">ATP-binding</keyword>
<dbReference type="PANTHER" id="PTHR34220">
    <property type="entry name" value="SENSOR HISTIDINE KINASE YPDA"/>
    <property type="match status" value="1"/>
</dbReference>
<comment type="subcellular location">
    <subcellularLocation>
        <location evidence="1">Cell membrane</location>
        <topology evidence="1">Multi-pass membrane protein</topology>
    </subcellularLocation>
</comment>
<dbReference type="GO" id="GO:0016301">
    <property type="term" value="F:kinase activity"/>
    <property type="evidence" value="ECO:0007669"/>
    <property type="project" value="UniProtKB-KW"/>
</dbReference>
<evidence type="ECO:0000313" key="10">
    <source>
        <dbReference type="EMBL" id="NOU75698.1"/>
    </source>
</evidence>
<evidence type="ECO:0000256" key="8">
    <source>
        <dbReference type="ARBA" id="ARBA00023012"/>
    </source>
</evidence>
<comment type="caution">
    <text evidence="10">The sequence shown here is derived from an EMBL/GenBank/DDBJ whole genome shotgun (WGS) entry which is preliminary data.</text>
</comment>
<keyword evidence="11" id="KW-1185">Reference proteome</keyword>
<keyword evidence="8" id="KW-0902">Two-component regulatory system</keyword>
<keyword evidence="6 10" id="KW-0418">Kinase</keyword>
<dbReference type="Pfam" id="PF02518">
    <property type="entry name" value="HATPase_c"/>
    <property type="match status" value="1"/>
</dbReference>
<feature type="domain" description="Histidine kinase/HSP90-like ATPase" evidence="9">
    <location>
        <begin position="8"/>
        <end position="66"/>
    </location>
</feature>
<dbReference type="InterPro" id="IPR003594">
    <property type="entry name" value="HATPase_dom"/>
</dbReference>
<evidence type="ECO:0000256" key="7">
    <source>
        <dbReference type="ARBA" id="ARBA00022840"/>
    </source>
</evidence>
<feature type="non-terminal residue" evidence="10">
    <location>
        <position position="74"/>
    </location>
</feature>
<sequence>MDETLLDQTIPRFILQPLVENALYHGLGDEEGVIEVRIAAHDGHMNIEVRNNGAGMTEEEVSRLLSYENERKKS</sequence>
<dbReference type="PANTHER" id="PTHR34220:SF11">
    <property type="entry name" value="SENSOR PROTEIN KINASE HPTS"/>
    <property type="match status" value="1"/>
</dbReference>
<gene>
    <name evidence="10" type="ORF">GC098_30730</name>
</gene>
<evidence type="ECO:0000256" key="4">
    <source>
        <dbReference type="ARBA" id="ARBA00022679"/>
    </source>
</evidence>
<accession>A0ABX1Y6W7</accession>
<name>A0ABX1Y6W7_9BACL</name>
<keyword evidence="2" id="KW-0472">Membrane</keyword>